<evidence type="ECO:0000256" key="4">
    <source>
        <dbReference type="HAMAP-Rule" id="MF_00909"/>
    </source>
</evidence>
<feature type="binding site" evidence="4">
    <location>
        <position position="143"/>
    </location>
    <ligand>
        <name>GTP</name>
        <dbReference type="ChEBI" id="CHEBI:37565"/>
    </ligand>
</feature>
<dbReference type="InterPro" id="IPR018316">
    <property type="entry name" value="Tubulin/FtsZ_2-layer-sand-dom"/>
</dbReference>
<dbReference type="InterPro" id="IPR024757">
    <property type="entry name" value="FtsZ_C"/>
</dbReference>
<feature type="domain" description="Tubulin/FtsZ 2-layer sandwich" evidence="7">
    <location>
        <begin position="206"/>
        <end position="330"/>
    </location>
</feature>
<dbReference type="Pfam" id="PF12327">
    <property type="entry name" value="FtsZ_C"/>
    <property type="match status" value="1"/>
</dbReference>
<dbReference type="GO" id="GO:0000917">
    <property type="term" value="P:division septum assembly"/>
    <property type="evidence" value="ECO:0007669"/>
    <property type="project" value="UniProtKB-KW"/>
</dbReference>
<comment type="subunit">
    <text evidence="4">Homodimer. Polymerizes to form a dynamic ring structure in a strictly GTP-dependent manner. Interacts directly with several other division proteins.</text>
</comment>
<comment type="similarity">
    <text evidence="1 4">Belongs to the FtsZ family.</text>
</comment>
<evidence type="ECO:0000256" key="5">
    <source>
        <dbReference type="NCBIfam" id="TIGR00065"/>
    </source>
</evidence>
<dbReference type="SUPFAM" id="SSF52490">
    <property type="entry name" value="Tubulin nucleotide-binding domain-like"/>
    <property type="match status" value="1"/>
</dbReference>
<dbReference type="GO" id="GO:0005525">
    <property type="term" value="F:GTP binding"/>
    <property type="evidence" value="ECO:0007669"/>
    <property type="project" value="UniProtKB-UniRule"/>
</dbReference>
<dbReference type="GO" id="GO:0032153">
    <property type="term" value="C:cell division site"/>
    <property type="evidence" value="ECO:0007669"/>
    <property type="project" value="UniProtKB-UniRule"/>
</dbReference>
<feature type="binding site" evidence="4">
    <location>
        <begin position="108"/>
        <end position="110"/>
    </location>
    <ligand>
        <name>GTP</name>
        <dbReference type="ChEBI" id="CHEBI:37565"/>
    </ligand>
</feature>
<evidence type="ECO:0000256" key="1">
    <source>
        <dbReference type="ARBA" id="ARBA00009690"/>
    </source>
</evidence>
<keyword evidence="2 4" id="KW-0547">Nucleotide-binding</keyword>
<dbReference type="GO" id="GO:0043093">
    <property type="term" value="P:FtsZ-dependent cytokinesis"/>
    <property type="evidence" value="ECO:0007669"/>
    <property type="project" value="UniProtKB-UniRule"/>
</dbReference>
<dbReference type="PANTHER" id="PTHR30314">
    <property type="entry name" value="CELL DIVISION PROTEIN FTSZ-RELATED"/>
    <property type="match status" value="1"/>
</dbReference>
<evidence type="ECO:0000313" key="9">
    <source>
        <dbReference type="Proteomes" id="UP000823637"/>
    </source>
</evidence>
<dbReference type="InterPro" id="IPR000158">
    <property type="entry name" value="Cell_div_FtsZ"/>
</dbReference>
<dbReference type="PANTHER" id="PTHR30314:SF3">
    <property type="entry name" value="MITOCHONDRIAL DIVISION PROTEIN FSZA"/>
    <property type="match status" value="1"/>
</dbReference>
<dbReference type="GO" id="GO:0005737">
    <property type="term" value="C:cytoplasm"/>
    <property type="evidence" value="ECO:0007669"/>
    <property type="project" value="UniProtKB-SubCell"/>
</dbReference>
<dbReference type="SUPFAM" id="SSF55307">
    <property type="entry name" value="Tubulin C-terminal domain-like"/>
    <property type="match status" value="1"/>
</dbReference>
<keyword evidence="4" id="KW-0963">Cytoplasm</keyword>
<feature type="binding site" evidence="4">
    <location>
        <position position="139"/>
    </location>
    <ligand>
        <name>GTP</name>
        <dbReference type="ChEBI" id="CHEBI:37565"/>
    </ligand>
</feature>
<evidence type="ECO:0000256" key="3">
    <source>
        <dbReference type="ARBA" id="ARBA00023134"/>
    </source>
</evidence>
<feature type="binding site" evidence="4">
    <location>
        <begin position="21"/>
        <end position="25"/>
    </location>
    <ligand>
        <name>GTP</name>
        <dbReference type="ChEBI" id="CHEBI:37565"/>
    </ligand>
</feature>
<evidence type="ECO:0000259" key="7">
    <source>
        <dbReference type="SMART" id="SM00865"/>
    </source>
</evidence>
<dbReference type="Gene3D" id="3.40.50.1440">
    <property type="entry name" value="Tubulin/FtsZ, GTPase domain"/>
    <property type="match status" value="1"/>
</dbReference>
<sequence length="353" mass="38102">MLDVRFPYSGPGLIKIIGVGGAGGNAVGRMYERGTDNIFYAICNTDFQDLNRSDVPCKITLGENLCNGRGCGANSKKGKAAAEESIDEISSLFGDGSIVFIIAGMGGGTGTGAAPVIAKTAKEKGHLTIGVVTMPFSWEQENRINKAKDGLRNMLATTDAIMVFNNQQISRTYEDRPVSEGFKEADDIIASATLGIADIVENPDKINLDQADITAVLKNSGVAIMNTGEADGENRVIQALTNAVEHPLLKGRDIGKSSYILIHISSPKEDEITLGELNGVNEFVEKFSKKGNISLKEIFWGLSVRDEKGSKCRVTLIATGFTLDDVCDWHLYEREKNKPSTDHAPIIDLDDWA</sequence>
<protein>
    <recommendedName>
        <fullName evidence="4 5">Cell division protein FtsZ</fullName>
    </recommendedName>
</protein>
<name>A0A9D9HA31_9BACT</name>
<keyword evidence="3 4" id="KW-0342">GTP-binding</keyword>
<dbReference type="HAMAP" id="MF_00909">
    <property type="entry name" value="FtsZ"/>
    <property type="match status" value="1"/>
</dbReference>
<dbReference type="PRINTS" id="PR00423">
    <property type="entry name" value="CELLDVISFTSZ"/>
</dbReference>
<organism evidence="8 9">
    <name type="scientific">Candidatus Enterocola intestinipullorum</name>
    <dbReference type="NCBI Taxonomy" id="2840783"/>
    <lineage>
        <taxon>Bacteria</taxon>
        <taxon>Pseudomonadati</taxon>
        <taxon>Bacteroidota</taxon>
        <taxon>Bacteroidia</taxon>
        <taxon>Bacteroidales</taxon>
        <taxon>Candidatus Enterocola</taxon>
    </lineage>
</organism>
<dbReference type="GO" id="GO:0051258">
    <property type="term" value="P:protein polymerization"/>
    <property type="evidence" value="ECO:0007669"/>
    <property type="project" value="UniProtKB-UniRule"/>
</dbReference>
<reference evidence="8" key="2">
    <citation type="journal article" date="2021" name="PeerJ">
        <title>Extensive microbial diversity within the chicken gut microbiome revealed by metagenomics and culture.</title>
        <authorList>
            <person name="Gilroy R."/>
            <person name="Ravi A."/>
            <person name="Getino M."/>
            <person name="Pursley I."/>
            <person name="Horton D.L."/>
            <person name="Alikhan N.F."/>
            <person name="Baker D."/>
            <person name="Gharbi K."/>
            <person name="Hall N."/>
            <person name="Watson M."/>
            <person name="Adriaenssens E.M."/>
            <person name="Foster-Nyarko E."/>
            <person name="Jarju S."/>
            <person name="Secka A."/>
            <person name="Antonio M."/>
            <person name="Oren A."/>
            <person name="Chaudhuri R.R."/>
            <person name="La Ragione R."/>
            <person name="Hildebrand F."/>
            <person name="Pallen M.J."/>
        </authorList>
    </citation>
    <scope>NUCLEOTIDE SEQUENCE</scope>
    <source>
        <strain evidence="8">D3-1215</strain>
    </source>
</reference>
<evidence type="ECO:0000313" key="8">
    <source>
        <dbReference type="EMBL" id="MBO8446730.1"/>
    </source>
</evidence>
<keyword evidence="4" id="KW-0717">Septation</keyword>
<dbReference type="GO" id="GO:0003924">
    <property type="term" value="F:GTPase activity"/>
    <property type="evidence" value="ECO:0007669"/>
    <property type="project" value="UniProtKB-UniRule"/>
</dbReference>
<dbReference type="Proteomes" id="UP000823637">
    <property type="component" value="Unassembled WGS sequence"/>
</dbReference>
<evidence type="ECO:0000259" key="6">
    <source>
        <dbReference type="SMART" id="SM00864"/>
    </source>
</evidence>
<dbReference type="AlphaFoldDB" id="A0A9D9HA31"/>
<dbReference type="EMBL" id="JADIMR010000046">
    <property type="protein sequence ID" value="MBO8446730.1"/>
    <property type="molecule type" value="Genomic_DNA"/>
</dbReference>
<keyword evidence="4" id="KW-0131">Cell cycle</keyword>
<proteinExistence type="inferred from homology"/>
<feature type="domain" description="Tubulin/FtsZ GTPase" evidence="6">
    <location>
        <begin position="13"/>
        <end position="204"/>
    </location>
</feature>
<comment type="subcellular location">
    <subcellularLocation>
        <location evidence="4">Cytoplasm</location>
    </subcellularLocation>
    <text evidence="4">Assembles at midcell at the inner surface of the cytoplasmic membrane.</text>
</comment>
<dbReference type="InterPro" id="IPR036525">
    <property type="entry name" value="Tubulin/FtsZ_GTPase_sf"/>
</dbReference>
<comment type="caution">
    <text evidence="8">The sequence shown here is derived from an EMBL/GenBank/DDBJ whole genome shotgun (WGS) entry which is preliminary data.</text>
</comment>
<dbReference type="NCBIfam" id="TIGR00065">
    <property type="entry name" value="ftsZ"/>
    <property type="match status" value="1"/>
</dbReference>
<dbReference type="SMART" id="SM00864">
    <property type="entry name" value="Tubulin"/>
    <property type="match status" value="1"/>
</dbReference>
<reference evidence="8" key="1">
    <citation type="submission" date="2020-10" db="EMBL/GenBank/DDBJ databases">
        <authorList>
            <person name="Gilroy R."/>
        </authorList>
    </citation>
    <scope>NUCLEOTIDE SEQUENCE</scope>
    <source>
        <strain evidence="8">D3-1215</strain>
    </source>
</reference>
<dbReference type="CDD" id="cd02201">
    <property type="entry name" value="FtsZ_type1"/>
    <property type="match status" value="1"/>
</dbReference>
<comment type="function">
    <text evidence="4">Essential cell division protein that forms a contractile ring structure (Z ring) at the future cell division site. The regulation of the ring assembly controls the timing and the location of cell division. One of the functions of the FtsZ ring is to recruit other cell division proteins to the septum to produce a new cell wall between the dividing cells. Binds GTP and shows GTPase activity.</text>
</comment>
<dbReference type="InterPro" id="IPR003008">
    <property type="entry name" value="Tubulin_FtsZ_GTPase"/>
</dbReference>
<dbReference type="SMART" id="SM00865">
    <property type="entry name" value="Tubulin_C"/>
    <property type="match status" value="1"/>
</dbReference>
<feature type="binding site" evidence="4">
    <location>
        <position position="186"/>
    </location>
    <ligand>
        <name>GTP</name>
        <dbReference type="ChEBI" id="CHEBI:37565"/>
    </ligand>
</feature>
<keyword evidence="4 8" id="KW-0132">Cell division</keyword>
<accession>A0A9D9HA31</accession>
<evidence type="ECO:0000256" key="2">
    <source>
        <dbReference type="ARBA" id="ARBA00022741"/>
    </source>
</evidence>
<dbReference type="InterPro" id="IPR045061">
    <property type="entry name" value="FtsZ/CetZ"/>
</dbReference>
<dbReference type="InterPro" id="IPR008280">
    <property type="entry name" value="Tub_FtsZ_C"/>
</dbReference>
<dbReference type="Pfam" id="PF00091">
    <property type="entry name" value="Tubulin"/>
    <property type="match status" value="1"/>
</dbReference>
<gene>
    <name evidence="4 8" type="primary">ftsZ</name>
    <name evidence="8" type="ORF">IAC32_03160</name>
</gene>